<comment type="caution">
    <text evidence="1">The sequence shown here is derived from an EMBL/GenBank/DDBJ whole genome shotgun (WGS) entry which is preliminary data.</text>
</comment>
<sequence length="301" mass="33013">MDSFAIHTEGITKSFGALKALDSVSLDVARGEIFGLIGPDGAGKTTLFRILTTLMLPDEGRAEVCGFDIIGNPRAIRFRAGYMPGRFSLYPDLTVEENLRFYASLFGGRVSDNFGMVEPVYRQLEPFRNRRAGKLSGGMKQKLALCCALIHKPEILFLDEPTTGVDAVSRSEFWDILSGIKQGGMPIIVSTPYMDEASRCDRIALMNAGRILETGSLDEILSRNDMPVYAVRGENNYRTLQNLRHAAGVRDAVLFGEYIHVFAEERLSASVLAAVSGVAEVKGISPNIEDVFINIMGHGKK</sequence>
<organism evidence="1 2">
    <name type="scientific">Palleniella muris</name>
    <dbReference type="NCBI Taxonomy" id="3038145"/>
    <lineage>
        <taxon>Bacteria</taxon>
        <taxon>Pseudomonadati</taxon>
        <taxon>Bacteroidota</taxon>
        <taxon>Bacteroidia</taxon>
        <taxon>Bacteroidales</taxon>
        <taxon>Prevotellaceae</taxon>
        <taxon>Palleniella</taxon>
    </lineage>
</organism>
<dbReference type="EMBL" id="SRZC01000005">
    <property type="protein sequence ID" value="TGX83160.1"/>
    <property type="molecule type" value="Genomic_DNA"/>
</dbReference>
<gene>
    <name evidence="1" type="ORF">E5358_04240</name>
</gene>
<proteinExistence type="predicted"/>
<evidence type="ECO:0000313" key="1">
    <source>
        <dbReference type="EMBL" id="TGX83160.1"/>
    </source>
</evidence>
<accession>A0AC61QS50</accession>
<reference evidence="1" key="1">
    <citation type="submission" date="2019-04" db="EMBL/GenBank/DDBJ databases">
        <title>Microbes associate with the intestines of laboratory mice.</title>
        <authorList>
            <person name="Navarre W."/>
            <person name="Wong E."/>
            <person name="Huang K."/>
            <person name="Tropini C."/>
            <person name="Ng K."/>
            <person name="Yu B."/>
        </authorList>
    </citation>
    <scope>NUCLEOTIDE SEQUENCE</scope>
    <source>
        <strain evidence="1">NM73_A23</strain>
    </source>
</reference>
<evidence type="ECO:0000313" key="2">
    <source>
        <dbReference type="Proteomes" id="UP000308886"/>
    </source>
</evidence>
<keyword evidence="2" id="KW-1185">Reference proteome</keyword>
<dbReference type="Proteomes" id="UP000308886">
    <property type="component" value="Unassembled WGS sequence"/>
</dbReference>
<protein>
    <submittedName>
        <fullName evidence="1">ABC transporter ATP-binding protein</fullName>
    </submittedName>
</protein>
<name>A0AC61QS50_9BACT</name>
<keyword evidence="1" id="KW-0067">ATP-binding</keyword>
<keyword evidence="1" id="KW-0547">Nucleotide-binding</keyword>